<reference evidence="2 3" key="1">
    <citation type="journal article" date="2022" name="Nat. Ecol. Evol.">
        <title>A masculinizing supergene underlies an exaggerated male reproductive morph in a spider.</title>
        <authorList>
            <person name="Hendrickx F."/>
            <person name="De Corte Z."/>
            <person name="Sonet G."/>
            <person name="Van Belleghem S.M."/>
            <person name="Kostlbacher S."/>
            <person name="Vangestel C."/>
        </authorList>
    </citation>
    <scope>NUCLEOTIDE SEQUENCE [LARGE SCALE GENOMIC DNA]</scope>
    <source>
        <strain evidence="2">W744_W776</strain>
    </source>
</reference>
<evidence type="ECO:0000256" key="1">
    <source>
        <dbReference type="SAM" id="MobiDB-lite"/>
    </source>
</evidence>
<proteinExistence type="predicted"/>
<feature type="region of interest" description="Disordered" evidence="1">
    <location>
        <begin position="1"/>
        <end position="22"/>
    </location>
</feature>
<protein>
    <submittedName>
        <fullName evidence="2">Uncharacterized protein</fullName>
    </submittedName>
</protein>
<dbReference type="AlphaFoldDB" id="A0AAV6UKG7"/>
<accession>A0AAV6UKG7</accession>
<sequence>MSRSLKQNPTINRPLQGTNGLAYTDEEKAEAFADEMEKQFQVNTSPTNTAFEESVQKEVNAFLRNQALNLENDPTDLEEIMYIIGKLKRQKAPGLDNINNSILKTSLSRLFNEFSTSLMPALS</sequence>
<keyword evidence="3" id="KW-1185">Reference proteome</keyword>
<name>A0AAV6UKG7_9ARAC</name>
<dbReference type="Proteomes" id="UP000827092">
    <property type="component" value="Unassembled WGS sequence"/>
</dbReference>
<evidence type="ECO:0000313" key="2">
    <source>
        <dbReference type="EMBL" id="KAG8184637.1"/>
    </source>
</evidence>
<gene>
    <name evidence="2" type="ORF">JTE90_022685</name>
</gene>
<organism evidence="2 3">
    <name type="scientific">Oedothorax gibbosus</name>
    <dbReference type="NCBI Taxonomy" id="931172"/>
    <lineage>
        <taxon>Eukaryota</taxon>
        <taxon>Metazoa</taxon>
        <taxon>Ecdysozoa</taxon>
        <taxon>Arthropoda</taxon>
        <taxon>Chelicerata</taxon>
        <taxon>Arachnida</taxon>
        <taxon>Araneae</taxon>
        <taxon>Araneomorphae</taxon>
        <taxon>Entelegynae</taxon>
        <taxon>Araneoidea</taxon>
        <taxon>Linyphiidae</taxon>
        <taxon>Erigoninae</taxon>
        <taxon>Oedothorax</taxon>
    </lineage>
</organism>
<evidence type="ECO:0000313" key="3">
    <source>
        <dbReference type="Proteomes" id="UP000827092"/>
    </source>
</evidence>
<comment type="caution">
    <text evidence="2">The sequence shown here is derived from an EMBL/GenBank/DDBJ whole genome shotgun (WGS) entry which is preliminary data.</text>
</comment>
<feature type="compositionally biased region" description="Polar residues" evidence="1">
    <location>
        <begin position="1"/>
        <end position="21"/>
    </location>
</feature>
<dbReference type="EMBL" id="JAFNEN010000367">
    <property type="protein sequence ID" value="KAG8184637.1"/>
    <property type="molecule type" value="Genomic_DNA"/>
</dbReference>